<feature type="coiled-coil region" evidence="2">
    <location>
        <begin position="65"/>
        <end position="169"/>
    </location>
</feature>
<feature type="compositionally biased region" description="Polar residues" evidence="3">
    <location>
        <begin position="207"/>
        <end position="225"/>
    </location>
</feature>
<feature type="region of interest" description="Disordered" evidence="3">
    <location>
        <begin position="181"/>
        <end position="330"/>
    </location>
</feature>
<feature type="compositionally biased region" description="Low complexity" evidence="3">
    <location>
        <begin position="185"/>
        <end position="196"/>
    </location>
</feature>
<organism evidence="5 6">
    <name type="scientific">Petrolisthes manimaculis</name>
    <dbReference type="NCBI Taxonomy" id="1843537"/>
    <lineage>
        <taxon>Eukaryota</taxon>
        <taxon>Metazoa</taxon>
        <taxon>Ecdysozoa</taxon>
        <taxon>Arthropoda</taxon>
        <taxon>Crustacea</taxon>
        <taxon>Multicrustacea</taxon>
        <taxon>Malacostraca</taxon>
        <taxon>Eumalacostraca</taxon>
        <taxon>Eucarida</taxon>
        <taxon>Decapoda</taxon>
        <taxon>Pleocyemata</taxon>
        <taxon>Anomura</taxon>
        <taxon>Galatheoidea</taxon>
        <taxon>Porcellanidae</taxon>
        <taxon>Petrolisthes</taxon>
    </lineage>
</organism>
<feature type="compositionally biased region" description="Pro residues" evidence="3">
    <location>
        <begin position="263"/>
        <end position="283"/>
    </location>
</feature>
<sequence length="330" mass="36329">MACGSVFAAEGTLPPRDLSPLTPDLTPTDSRKAMHPPPRPRSPAYRGGDVHEAVRFLQAEHEAVLQGLHQQVQLLQQRCDDLQFEVHLRHMTVVEEDTLRQQISELNQQLEDRTLEAAQLRQEVAVAQQETEEAREQHRWREVQLQQQVEAGEARVVELRAEVTKLRAQVRDLRVYTSALRKVGTRPTSRPSSRPAPSAPTVPRPLSRTSRASVGSQDSLESSGPRSLGSEDGETGAWKEARLGGSSRAPRTVPRASTFSLPPTLPSPPPSLPPLASLPPPRPSSSSTVVLPPITPARFPPRQVRRQMRMGSAPPLDIDHSGSLPHRDPA</sequence>
<dbReference type="InterPro" id="IPR039496">
    <property type="entry name" value="CCDC92/74_N"/>
</dbReference>
<evidence type="ECO:0000256" key="1">
    <source>
        <dbReference type="ARBA" id="ARBA00023054"/>
    </source>
</evidence>
<dbReference type="PANTHER" id="PTHR14882">
    <property type="entry name" value="COILED-COIL DOMAIN-CONTAINING 74A"/>
    <property type="match status" value="1"/>
</dbReference>
<dbReference type="Pfam" id="PF14916">
    <property type="entry name" value="CCDC92"/>
    <property type="match status" value="1"/>
</dbReference>
<name>A0AAE1Q6A2_9EUCA</name>
<evidence type="ECO:0000313" key="6">
    <source>
        <dbReference type="Proteomes" id="UP001292094"/>
    </source>
</evidence>
<proteinExistence type="predicted"/>
<dbReference type="AlphaFoldDB" id="A0AAE1Q6A2"/>
<evidence type="ECO:0000256" key="2">
    <source>
        <dbReference type="SAM" id="Coils"/>
    </source>
</evidence>
<feature type="region of interest" description="Disordered" evidence="3">
    <location>
        <begin position="1"/>
        <end position="47"/>
    </location>
</feature>
<evidence type="ECO:0000313" key="5">
    <source>
        <dbReference type="EMBL" id="KAK4319552.1"/>
    </source>
</evidence>
<reference evidence="5" key="1">
    <citation type="submission" date="2023-11" db="EMBL/GenBank/DDBJ databases">
        <title>Genome assemblies of two species of porcelain crab, Petrolisthes cinctipes and Petrolisthes manimaculis (Anomura: Porcellanidae).</title>
        <authorList>
            <person name="Angst P."/>
        </authorList>
    </citation>
    <scope>NUCLEOTIDE SEQUENCE</scope>
    <source>
        <strain evidence="5">PB745_02</strain>
        <tissue evidence="5">Gill</tissue>
    </source>
</reference>
<keyword evidence="1 2" id="KW-0175">Coiled coil</keyword>
<keyword evidence="6" id="KW-1185">Reference proteome</keyword>
<feature type="compositionally biased region" description="Basic and acidic residues" evidence="3">
    <location>
        <begin position="317"/>
        <end position="330"/>
    </location>
</feature>
<gene>
    <name evidence="5" type="ORF">Pmani_009537</name>
</gene>
<accession>A0AAE1Q6A2</accession>
<dbReference type="EMBL" id="JAWZYT010000743">
    <property type="protein sequence ID" value="KAK4319552.1"/>
    <property type="molecule type" value="Genomic_DNA"/>
</dbReference>
<feature type="domain" description="CCDC92/74 N-terminal" evidence="4">
    <location>
        <begin position="51"/>
        <end position="90"/>
    </location>
</feature>
<evidence type="ECO:0000259" key="4">
    <source>
        <dbReference type="Pfam" id="PF14916"/>
    </source>
</evidence>
<dbReference type="Gene3D" id="1.10.287.1490">
    <property type="match status" value="1"/>
</dbReference>
<protein>
    <recommendedName>
        <fullName evidence="4">CCDC92/74 N-terminal domain-containing protein</fullName>
    </recommendedName>
</protein>
<dbReference type="InterPro" id="IPR040370">
    <property type="entry name" value="CCDC74A/CCDC74B/CCDC92"/>
</dbReference>
<evidence type="ECO:0000256" key="3">
    <source>
        <dbReference type="SAM" id="MobiDB-lite"/>
    </source>
</evidence>
<comment type="caution">
    <text evidence="5">The sequence shown here is derived from an EMBL/GenBank/DDBJ whole genome shotgun (WGS) entry which is preliminary data.</text>
</comment>
<dbReference type="Proteomes" id="UP001292094">
    <property type="component" value="Unassembled WGS sequence"/>
</dbReference>
<dbReference type="PANTHER" id="PTHR14882:SF1">
    <property type="entry name" value="CCDC92 DOMAIN-CONTAINING PROTEIN"/>
    <property type="match status" value="1"/>
</dbReference>